<accession>A0A846ZIQ9</accession>
<feature type="chain" id="PRO_5032733947" evidence="1">
    <location>
        <begin position="25"/>
        <end position="189"/>
    </location>
</feature>
<dbReference type="Proteomes" id="UP000541636">
    <property type="component" value="Unassembled WGS sequence"/>
</dbReference>
<gene>
    <name evidence="2" type="ORF">HF690_01355</name>
</gene>
<name>A0A846ZIQ9_9GAMM</name>
<evidence type="ECO:0000313" key="2">
    <source>
        <dbReference type="EMBL" id="NKZ37597.1"/>
    </source>
</evidence>
<proteinExistence type="predicted"/>
<feature type="signal peptide" evidence="1">
    <location>
        <begin position="1"/>
        <end position="24"/>
    </location>
</feature>
<evidence type="ECO:0000256" key="1">
    <source>
        <dbReference type="SAM" id="SignalP"/>
    </source>
</evidence>
<dbReference type="RefSeq" id="WP_168608186.1">
    <property type="nucleotide sequence ID" value="NZ_JAAZQD010000001.1"/>
</dbReference>
<sequence length="189" mass="21037">MMKFSRHLSILALAAFVFAGTAYAQGPTKASSDNTTTQLMQSYRQKTQELRDIQQKAIKSNPKLAAEMKQLQADVNTSMRAHGYDMEKGSKRAESMIAKLKSGKKLSKAERMLTMKSFQAERQKMMKARNAAMQDPKVQKDRKAFEADMMAAMKKQDSHTGQLLKDVQALRTKIMAAMAAQRAAPKSAG</sequence>
<dbReference type="AlphaFoldDB" id="A0A846ZIQ9"/>
<keyword evidence="3" id="KW-1185">Reference proteome</keyword>
<dbReference type="EMBL" id="JAAZQD010000001">
    <property type="protein sequence ID" value="NKZ37597.1"/>
    <property type="molecule type" value="Genomic_DNA"/>
</dbReference>
<comment type="caution">
    <text evidence="2">The sequence shown here is derived from an EMBL/GenBank/DDBJ whole genome shotgun (WGS) entry which is preliminary data.</text>
</comment>
<evidence type="ECO:0000313" key="3">
    <source>
        <dbReference type="Proteomes" id="UP000541636"/>
    </source>
</evidence>
<keyword evidence="1" id="KW-0732">Signal</keyword>
<protein>
    <submittedName>
        <fullName evidence="2">Uncharacterized protein</fullName>
    </submittedName>
</protein>
<reference evidence="2 3" key="1">
    <citation type="journal article" date="2017" name="Int. J. Syst. Evol. Microbiol.">
        <title>Oleiagrimonas citrea sp. nov., a marine bacterium isolated from tidal flat sediment and emended description of the genus Oleiagrimonas Fang et al. 2015 and Oleiagrimonas soli.</title>
        <authorList>
            <person name="Yang S.H."/>
            <person name="Seo H.S."/>
            <person name="Seong C.N."/>
            <person name="Kwon K.K."/>
        </authorList>
    </citation>
    <scope>NUCLEOTIDE SEQUENCE [LARGE SCALE GENOMIC DNA]</scope>
    <source>
        <strain evidence="2 3">MEBiC09124</strain>
    </source>
</reference>
<organism evidence="2 3">
    <name type="scientific">Oleiagrimonas citrea</name>
    <dbReference type="NCBI Taxonomy" id="1665687"/>
    <lineage>
        <taxon>Bacteria</taxon>
        <taxon>Pseudomonadati</taxon>
        <taxon>Pseudomonadota</taxon>
        <taxon>Gammaproteobacteria</taxon>
        <taxon>Lysobacterales</taxon>
        <taxon>Rhodanobacteraceae</taxon>
        <taxon>Oleiagrimonas</taxon>
    </lineage>
</organism>